<dbReference type="Proteomes" id="UP000280296">
    <property type="component" value="Unassembled WGS sequence"/>
</dbReference>
<dbReference type="InterPro" id="IPR005560">
    <property type="entry name" value="Csp_YhjQ"/>
</dbReference>
<dbReference type="AlphaFoldDB" id="A0A432MIK3"/>
<reference evidence="1 2" key="2">
    <citation type="submission" date="2019-01" db="EMBL/GenBank/DDBJ databases">
        <title>Tautonia sociabilis, a novel thermotolerant planctomycete of Isosphaeraceae family, isolated from a 4000 m deep subterranean habitat.</title>
        <authorList>
            <person name="Kovaleva O.L."/>
            <person name="Elcheninov A.G."/>
            <person name="Van Heerden E."/>
            <person name="Toshchakov S.V."/>
            <person name="Novikov A."/>
            <person name="Bonch-Osmolovskaya E.A."/>
            <person name="Kublanov I.V."/>
        </authorList>
    </citation>
    <scope>NUCLEOTIDE SEQUENCE [LARGE SCALE GENOMIC DNA]</scope>
    <source>
        <strain evidence="1 2">GM2012</strain>
    </source>
</reference>
<comment type="caution">
    <text evidence="1">The sequence shown here is derived from an EMBL/GenBank/DDBJ whole genome shotgun (WGS) entry which is preliminary data.</text>
</comment>
<evidence type="ECO:0000313" key="1">
    <source>
        <dbReference type="EMBL" id="RUL87028.1"/>
    </source>
</evidence>
<organism evidence="1 2">
    <name type="scientific">Tautonia sociabilis</name>
    <dbReference type="NCBI Taxonomy" id="2080755"/>
    <lineage>
        <taxon>Bacteria</taxon>
        <taxon>Pseudomonadati</taxon>
        <taxon>Planctomycetota</taxon>
        <taxon>Planctomycetia</taxon>
        <taxon>Isosphaerales</taxon>
        <taxon>Isosphaeraceae</taxon>
        <taxon>Tautonia</taxon>
    </lineage>
</organism>
<gene>
    <name evidence="1" type="ORF">TsocGM_14640</name>
</gene>
<proteinExistence type="predicted"/>
<evidence type="ECO:0000313" key="2">
    <source>
        <dbReference type="Proteomes" id="UP000280296"/>
    </source>
</evidence>
<sequence>MDRRNMLGVLGAGAASLVALGGTGHAQQHEHRGHSEILDDCRNLCGRAADHCLEELRKGTEQREAYARAHELTRDCQQFCSLSADLTSRGSPVAHHAHAACAEVCRACAESCEKIAGDKILQDCARACRTAEEHCRKMGRAGGHASAA</sequence>
<dbReference type="OrthoDB" id="291248at2"/>
<protein>
    <submittedName>
        <fullName evidence="1">Four-helix bundle copper-binding protein</fullName>
    </submittedName>
</protein>
<dbReference type="Gene3D" id="1.20.1270.360">
    <property type="match status" value="1"/>
</dbReference>
<dbReference type="Pfam" id="PF03860">
    <property type="entry name" value="Csp"/>
    <property type="match status" value="1"/>
</dbReference>
<name>A0A432MIK3_9BACT</name>
<keyword evidence="2" id="KW-1185">Reference proteome</keyword>
<dbReference type="PANTHER" id="PTHR37310:SF1">
    <property type="entry name" value="CYTOPLASMIC PROTEIN"/>
    <property type="match status" value="1"/>
</dbReference>
<reference evidence="1 2" key="1">
    <citation type="submission" date="2018-12" db="EMBL/GenBank/DDBJ databases">
        <authorList>
            <person name="Toschakov S.V."/>
        </authorList>
    </citation>
    <scope>NUCLEOTIDE SEQUENCE [LARGE SCALE GENOMIC DNA]</scope>
    <source>
        <strain evidence="1 2">GM2012</strain>
    </source>
</reference>
<dbReference type="EMBL" id="RYZH01000027">
    <property type="protein sequence ID" value="RUL87028.1"/>
    <property type="molecule type" value="Genomic_DNA"/>
</dbReference>
<dbReference type="RefSeq" id="WP_126726214.1">
    <property type="nucleotide sequence ID" value="NZ_RYZH01000027.1"/>
</dbReference>
<accession>A0A432MIK3</accession>
<dbReference type="PANTHER" id="PTHR37310">
    <property type="entry name" value="CYTOPLASMIC PROTEIN-RELATED"/>
    <property type="match status" value="1"/>
</dbReference>